<dbReference type="Pfam" id="PF15957">
    <property type="entry name" value="Comm"/>
    <property type="match status" value="1"/>
</dbReference>
<gene>
    <name evidence="1" type="ORF">NQ318_008938</name>
</gene>
<name>A0AAV8ZAI4_9CUCU</name>
<keyword evidence="2" id="KW-1185">Reference proteome</keyword>
<dbReference type="GO" id="GO:0007411">
    <property type="term" value="P:axon guidance"/>
    <property type="evidence" value="ECO:0007669"/>
    <property type="project" value="InterPro"/>
</dbReference>
<comment type="caution">
    <text evidence="1">The sequence shown here is derived from an EMBL/GenBank/DDBJ whole genome shotgun (WGS) entry which is preliminary data.</text>
</comment>
<reference evidence="1" key="1">
    <citation type="journal article" date="2023" name="Insect Mol. Biol.">
        <title>Genome sequencing provides insights into the evolution of gene families encoding plant cell wall-degrading enzymes in longhorned beetles.</title>
        <authorList>
            <person name="Shin N.R."/>
            <person name="Okamura Y."/>
            <person name="Kirsch R."/>
            <person name="Pauchet Y."/>
        </authorList>
    </citation>
    <scope>NUCLEOTIDE SEQUENCE</scope>
    <source>
        <strain evidence="1">AMC_N1</strain>
    </source>
</reference>
<organism evidence="1 2">
    <name type="scientific">Aromia moschata</name>
    <dbReference type="NCBI Taxonomy" id="1265417"/>
    <lineage>
        <taxon>Eukaryota</taxon>
        <taxon>Metazoa</taxon>
        <taxon>Ecdysozoa</taxon>
        <taxon>Arthropoda</taxon>
        <taxon>Hexapoda</taxon>
        <taxon>Insecta</taxon>
        <taxon>Pterygota</taxon>
        <taxon>Neoptera</taxon>
        <taxon>Endopterygota</taxon>
        <taxon>Coleoptera</taxon>
        <taxon>Polyphaga</taxon>
        <taxon>Cucujiformia</taxon>
        <taxon>Chrysomeloidea</taxon>
        <taxon>Cerambycidae</taxon>
        <taxon>Cerambycinae</taxon>
        <taxon>Callichromatini</taxon>
        <taxon>Aromia</taxon>
    </lineage>
</organism>
<dbReference type="Proteomes" id="UP001162162">
    <property type="component" value="Unassembled WGS sequence"/>
</dbReference>
<dbReference type="AlphaFoldDB" id="A0AAV8ZAI4"/>
<dbReference type="InterPro" id="IPR031878">
    <property type="entry name" value="Commissureless"/>
</dbReference>
<evidence type="ECO:0000313" key="2">
    <source>
        <dbReference type="Proteomes" id="UP001162162"/>
    </source>
</evidence>
<protein>
    <submittedName>
        <fullName evidence="1">Uncharacterized protein</fullName>
    </submittedName>
</protein>
<proteinExistence type="predicted"/>
<dbReference type="EMBL" id="JAPWTK010000006">
    <property type="protein sequence ID" value="KAJ8961254.1"/>
    <property type="molecule type" value="Genomic_DNA"/>
</dbReference>
<sequence>MVETFVGHPKTIGREEVKSEIIEARNAATVEAGAPESELPSYTIASGLPTYEEALEQLKQVKELSGYGAKTVETTENWTPRTPPSPTVNGTLSVANLFQLYKNNETIPSIKTT</sequence>
<evidence type="ECO:0000313" key="1">
    <source>
        <dbReference type="EMBL" id="KAJ8961254.1"/>
    </source>
</evidence>
<accession>A0AAV8ZAI4</accession>